<dbReference type="EMBL" id="MWIH01000005">
    <property type="protein sequence ID" value="OQO93116.1"/>
    <property type="molecule type" value="Genomic_DNA"/>
</dbReference>
<accession>A0A1V9A7V5</accession>
<dbReference type="PANTHER" id="PTHR42905">
    <property type="entry name" value="PHOSPHOENOLPYRUVATE CARBOXYLASE"/>
    <property type="match status" value="1"/>
</dbReference>
<sequence>MHVPGDPLVLPNVWDADTARLVVAAGFPVVATSSVALAHSLGHADGERAPAEAMFAAAARISAAVDVPVTVDAESGYGLPPRELATRLLETGAVGCNIEDTDPRRGARRPADEQAALLASLRDSVGDGFVLNARIDSFLACGTDDQRAALPDATSRARCYLDAGADAVYPIHATDPQVIATLVRELDPAPVNVTMLPGGPGLTELAGLGVARISLGGGMWTVARNALTRFLDDLAAHEPVF</sequence>
<dbReference type="SUPFAM" id="SSF51621">
    <property type="entry name" value="Phosphoenolpyruvate/pyruvate domain"/>
    <property type="match status" value="1"/>
</dbReference>
<dbReference type="Gene3D" id="3.20.20.60">
    <property type="entry name" value="Phosphoenolpyruvate-binding domains"/>
    <property type="match status" value="1"/>
</dbReference>
<reference evidence="1 2" key="1">
    <citation type="submission" date="2017-02" db="EMBL/GenBank/DDBJ databases">
        <title>Draft genome of Saccharomonospora sp. 154.</title>
        <authorList>
            <person name="Alonso-Carmona G.S."/>
            <person name="De La Haba R."/>
            <person name="Vera-Gargallo B."/>
            <person name="Sandoval-Trujillo A.H."/>
            <person name="Ramirez-Duran N."/>
            <person name="Ventosa A."/>
        </authorList>
    </citation>
    <scope>NUCLEOTIDE SEQUENCE [LARGE SCALE GENOMIC DNA]</scope>
    <source>
        <strain evidence="1 2">LRS4.154</strain>
    </source>
</reference>
<dbReference type="CDD" id="cd00377">
    <property type="entry name" value="ICL_PEPM"/>
    <property type="match status" value="1"/>
</dbReference>
<gene>
    <name evidence="1" type="ORF">B1813_08080</name>
</gene>
<organism evidence="1 2">
    <name type="scientific">Saccharomonospora piscinae</name>
    <dbReference type="NCBI Taxonomy" id="687388"/>
    <lineage>
        <taxon>Bacteria</taxon>
        <taxon>Bacillati</taxon>
        <taxon>Actinomycetota</taxon>
        <taxon>Actinomycetes</taxon>
        <taxon>Pseudonocardiales</taxon>
        <taxon>Pseudonocardiaceae</taxon>
        <taxon>Saccharomonospora</taxon>
    </lineage>
</organism>
<evidence type="ECO:0000313" key="1">
    <source>
        <dbReference type="EMBL" id="OQO93116.1"/>
    </source>
</evidence>
<dbReference type="Pfam" id="PF13714">
    <property type="entry name" value="PEP_mutase"/>
    <property type="match status" value="1"/>
</dbReference>
<dbReference type="GO" id="GO:0003824">
    <property type="term" value="F:catalytic activity"/>
    <property type="evidence" value="ECO:0007669"/>
    <property type="project" value="InterPro"/>
</dbReference>
<proteinExistence type="predicted"/>
<evidence type="ECO:0000313" key="2">
    <source>
        <dbReference type="Proteomes" id="UP000192591"/>
    </source>
</evidence>
<comment type="caution">
    <text evidence="1">The sequence shown here is derived from an EMBL/GenBank/DDBJ whole genome shotgun (WGS) entry which is preliminary data.</text>
</comment>
<dbReference type="InterPro" id="IPR040442">
    <property type="entry name" value="Pyrv_kinase-like_dom_sf"/>
</dbReference>
<dbReference type="PANTHER" id="PTHR42905:SF16">
    <property type="entry name" value="CARBOXYPHOSPHONOENOLPYRUVATE PHOSPHONOMUTASE-LIKE PROTEIN (AFU_ORTHOLOGUE AFUA_5G07230)"/>
    <property type="match status" value="1"/>
</dbReference>
<name>A0A1V9A7V5_SACPI</name>
<dbReference type="InterPro" id="IPR015813">
    <property type="entry name" value="Pyrv/PenolPyrv_kinase-like_dom"/>
</dbReference>
<dbReference type="AlphaFoldDB" id="A0A1V9A7V5"/>
<dbReference type="InterPro" id="IPR039556">
    <property type="entry name" value="ICL/PEPM"/>
</dbReference>
<protein>
    <submittedName>
        <fullName evidence="1">Carboxyvinyl-carboxyphosphonate phosphorylmutase</fullName>
    </submittedName>
</protein>
<dbReference type="Proteomes" id="UP000192591">
    <property type="component" value="Unassembled WGS sequence"/>
</dbReference>
<keyword evidence="2" id="KW-1185">Reference proteome</keyword>
<dbReference type="STRING" id="1962155.B1813_08080"/>